<dbReference type="EMBL" id="OC915828">
    <property type="protein sequence ID" value="CAD7642115.1"/>
    <property type="molecule type" value="Genomic_DNA"/>
</dbReference>
<feature type="DNA-binding region" description="HMG box" evidence="5">
    <location>
        <begin position="553"/>
        <end position="621"/>
    </location>
</feature>
<dbReference type="PROSITE" id="PS50118">
    <property type="entry name" value="HMG_BOX_2"/>
    <property type="match status" value="1"/>
</dbReference>
<evidence type="ECO:0000256" key="3">
    <source>
        <dbReference type="ARBA" id="ARBA00023163"/>
    </source>
</evidence>
<sequence>MSAKRKSFPNKIAPQMDDQKEEEEDDDFDESDKNDSDVEVDAQPEDYRVNGVSSAAAAPAVAVNNSLAASEPSTTDSEYESESSGHSSSEKRRQLKLNKRSIDEVLNRLNKNNSHSKQRDGVLEQNIVHSLASLCADGDPQVVTNTERKLNEMIEQLSQLRENLLLKQHESKLDSSSTQLTAELQRHQTEQIERQQEQLVQQQHKIQELQAQLSAQYMSKLMPNFLGSQAAAAAIFSPFMDGALKLPAGARALPYPDTSALFSQMCQTSAPTPDQKAPQTQHNNNFKLESAAHHLLADHHSPAKHFKEAAVPADLSMKNRFHHHNSRNSSPQQSERSADSNNRTSAANHRNQSEAPLNLSKAKSALAAAATAATTTSSQSFSSNASLNSINSGLNGSANYGSKPSFTRNHSPMSSPPAISTMISSQLSQLPPPQSAFFGNPGLTSNQYFHAYNALGMGFRAPHMGHDMSQMPSMPSDKTFNPFGPLLLPDLSKLTPTSTVTSAAMGPQMDRHRNEAQQQLQNDTETIVTCQNKILGAKIIRQQKRDQDGKPHVKRPMNAFMVWAKDERRKILKACPDMHNSNISKILGARWKAMTNSEKQPYYEEQSRLSKLHMEKHPDYRYRPRPKRTCIVDGKKLRISEYKQLMQQSVCPQLLLPNP</sequence>
<dbReference type="SUPFAM" id="SSF47095">
    <property type="entry name" value="HMG-box"/>
    <property type="match status" value="1"/>
</dbReference>
<evidence type="ECO:0000256" key="1">
    <source>
        <dbReference type="ARBA" id="ARBA00023015"/>
    </source>
</evidence>
<accession>A0A7R9QDS6</accession>
<dbReference type="InterPro" id="IPR009071">
    <property type="entry name" value="HMG_box_dom"/>
</dbReference>
<organism evidence="9">
    <name type="scientific">Oppiella nova</name>
    <dbReference type="NCBI Taxonomy" id="334625"/>
    <lineage>
        <taxon>Eukaryota</taxon>
        <taxon>Metazoa</taxon>
        <taxon>Ecdysozoa</taxon>
        <taxon>Arthropoda</taxon>
        <taxon>Chelicerata</taxon>
        <taxon>Arachnida</taxon>
        <taxon>Acari</taxon>
        <taxon>Acariformes</taxon>
        <taxon>Sarcoptiformes</taxon>
        <taxon>Oribatida</taxon>
        <taxon>Brachypylina</taxon>
        <taxon>Oppioidea</taxon>
        <taxon>Oppiidae</taxon>
        <taxon>Oppiella</taxon>
    </lineage>
</organism>
<keyword evidence="2 5" id="KW-0238">DNA-binding</keyword>
<dbReference type="FunFam" id="1.10.30.10:FF:000003">
    <property type="entry name" value="Putative transcription factor SOX-6"/>
    <property type="match status" value="1"/>
</dbReference>
<name>A0A7R9QDS6_9ACAR</name>
<keyword evidence="10" id="KW-1185">Reference proteome</keyword>
<protein>
    <recommendedName>
        <fullName evidence="8">HMG box domain-containing protein</fullName>
    </recommendedName>
</protein>
<dbReference type="Pfam" id="PF00505">
    <property type="entry name" value="HMG_box"/>
    <property type="match status" value="1"/>
</dbReference>
<feature type="region of interest" description="Disordered" evidence="7">
    <location>
        <begin position="1"/>
        <end position="53"/>
    </location>
</feature>
<evidence type="ECO:0000256" key="6">
    <source>
        <dbReference type="SAM" id="Coils"/>
    </source>
</evidence>
<proteinExistence type="predicted"/>
<keyword evidence="4 5" id="KW-0539">Nucleus</keyword>
<dbReference type="CDD" id="cd22042">
    <property type="entry name" value="HMG-box_EGL13-like"/>
    <property type="match status" value="1"/>
</dbReference>
<dbReference type="InterPro" id="IPR051356">
    <property type="entry name" value="SOX/SOX-like_TF"/>
</dbReference>
<dbReference type="OrthoDB" id="6247875at2759"/>
<dbReference type="PANTHER" id="PTHR45789">
    <property type="entry name" value="FI18025P1"/>
    <property type="match status" value="1"/>
</dbReference>
<evidence type="ECO:0000259" key="8">
    <source>
        <dbReference type="PROSITE" id="PS50118"/>
    </source>
</evidence>
<reference evidence="9" key="1">
    <citation type="submission" date="2020-11" db="EMBL/GenBank/DDBJ databases">
        <authorList>
            <person name="Tran Van P."/>
        </authorList>
    </citation>
    <scope>NUCLEOTIDE SEQUENCE</scope>
</reference>
<evidence type="ECO:0000256" key="7">
    <source>
        <dbReference type="SAM" id="MobiDB-lite"/>
    </source>
</evidence>
<dbReference type="GO" id="GO:0005634">
    <property type="term" value="C:nucleus"/>
    <property type="evidence" value="ECO:0007669"/>
    <property type="project" value="UniProtKB-UniRule"/>
</dbReference>
<keyword evidence="3" id="KW-0804">Transcription</keyword>
<keyword evidence="6" id="KW-0175">Coiled coil</keyword>
<dbReference type="Proteomes" id="UP000728032">
    <property type="component" value="Unassembled WGS sequence"/>
</dbReference>
<evidence type="ECO:0000313" key="10">
    <source>
        <dbReference type="Proteomes" id="UP000728032"/>
    </source>
</evidence>
<feature type="compositionally biased region" description="Acidic residues" evidence="7">
    <location>
        <begin position="19"/>
        <end position="30"/>
    </location>
</feature>
<evidence type="ECO:0000313" key="9">
    <source>
        <dbReference type="EMBL" id="CAD7642115.1"/>
    </source>
</evidence>
<feature type="compositionally biased region" description="Low complexity" evidence="7">
    <location>
        <begin position="66"/>
        <end position="87"/>
    </location>
</feature>
<evidence type="ECO:0000256" key="5">
    <source>
        <dbReference type="PROSITE-ProRule" id="PRU00267"/>
    </source>
</evidence>
<dbReference type="SMART" id="SM00398">
    <property type="entry name" value="HMG"/>
    <property type="match status" value="1"/>
</dbReference>
<gene>
    <name evidence="9" type="ORF">ONB1V03_LOCUS3424</name>
</gene>
<feature type="region of interest" description="Disordered" evidence="7">
    <location>
        <begin position="66"/>
        <end position="94"/>
    </location>
</feature>
<dbReference type="Gene3D" id="1.10.30.10">
    <property type="entry name" value="High mobility group box domain"/>
    <property type="match status" value="1"/>
</dbReference>
<evidence type="ECO:0000256" key="2">
    <source>
        <dbReference type="ARBA" id="ARBA00023125"/>
    </source>
</evidence>
<dbReference type="GO" id="GO:0000978">
    <property type="term" value="F:RNA polymerase II cis-regulatory region sequence-specific DNA binding"/>
    <property type="evidence" value="ECO:0007669"/>
    <property type="project" value="TreeGrafter"/>
</dbReference>
<keyword evidence="1" id="KW-0805">Transcription regulation</keyword>
<evidence type="ECO:0000256" key="4">
    <source>
        <dbReference type="ARBA" id="ARBA00023242"/>
    </source>
</evidence>
<dbReference type="GO" id="GO:0045165">
    <property type="term" value="P:cell fate commitment"/>
    <property type="evidence" value="ECO:0007669"/>
    <property type="project" value="TreeGrafter"/>
</dbReference>
<dbReference type="EMBL" id="CAJPVJ010001003">
    <property type="protein sequence ID" value="CAG2163861.1"/>
    <property type="molecule type" value="Genomic_DNA"/>
</dbReference>
<dbReference type="PANTHER" id="PTHR45789:SF2">
    <property type="entry name" value="FI18025P1"/>
    <property type="match status" value="1"/>
</dbReference>
<feature type="region of interest" description="Disordered" evidence="7">
    <location>
        <begin position="321"/>
        <end position="356"/>
    </location>
</feature>
<dbReference type="InterPro" id="IPR036910">
    <property type="entry name" value="HMG_box_dom_sf"/>
</dbReference>
<feature type="coiled-coil region" evidence="6">
    <location>
        <begin position="143"/>
        <end position="212"/>
    </location>
</feature>
<dbReference type="GO" id="GO:0000981">
    <property type="term" value="F:DNA-binding transcription factor activity, RNA polymerase II-specific"/>
    <property type="evidence" value="ECO:0007669"/>
    <property type="project" value="TreeGrafter"/>
</dbReference>
<dbReference type="AlphaFoldDB" id="A0A7R9QDS6"/>
<feature type="domain" description="HMG box" evidence="8">
    <location>
        <begin position="553"/>
        <end position="621"/>
    </location>
</feature>
<feature type="compositionally biased region" description="Polar residues" evidence="7">
    <location>
        <begin position="327"/>
        <end position="354"/>
    </location>
</feature>